<comment type="caution">
    <text evidence="2">The sequence shown here is derived from an EMBL/GenBank/DDBJ whole genome shotgun (WGS) entry which is preliminary data.</text>
</comment>
<feature type="compositionally biased region" description="Polar residues" evidence="1">
    <location>
        <begin position="12"/>
        <end position="24"/>
    </location>
</feature>
<evidence type="ECO:0000313" key="3">
    <source>
        <dbReference type="Proteomes" id="UP001275084"/>
    </source>
</evidence>
<reference evidence="2" key="1">
    <citation type="journal article" date="2023" name="Mol. Phylogenet. Evol.">
        <title>Genome-scale phylogeny and comparative genomics of the fungal order Sordariales.</title>
        <authorList>
            <person name="Hensen N."/>
            <person name="Bonometti L."/>
            <person name="Westerberg I."/>
            <person name="Brannstrom I.O."/>
            <person name="Guillou S."/>
            <person name="Cros-Aarteil S."/>
            <person name="Calhoun S."/>
            <person name="Haridas S."/>
            <person name="Kuo A."/>
            <person name="Mondo S."/>
            <person name="Pangilinan J."/>
            <person name="Riley R."/>
            <person name="LaButti K."/>
            <person name="Andreopoulos B."/>
            <person name="Lipzen A."/>
            <person name="Chen C."/>
            <person name="Yan M."/>
            <person name="Daum C."/>
            <person name="Ng V."/>
            <person name="Clum A."/>
            <person name="Steindorff A."/>
            <person name="Ohm R.A."/>
            <person name="Martin F."/>
            <person name="Silar P."/>
            <person name="Natvig D.O."/>
            <person name="Lalanne C."/>
            <person name="Gautier V."/>
            <person name="Ament-Velasquez S.L."/>
            <person name="Kruys A."/>
            <person name="Hutchinson M.I."/>
            <person name="Powell A.J."/>
            <person name="Barry K."/>
            <person name="Miller A.N."/>
            <person name="Grigoriev I.V."/>
            <person name="Debuchy R."/>
            <person name="Gladieux P."/>
            <person name="Hiltunen Thoren M."/>
            <person name="Johannesson H."/>
        </authorList>
    </citation>
    <scope>NUCLEOTIDE SEQUENCE</scope>
    <source>
        <strain evidence="2">CBS 955.72</strain>
    </source>
</reference>
<dbReference type="EMBL" id="JAUIQD010000001">
    <property type="protein sequence ID" value="KAK3362332.1"/>
    <property type="molecule type" value="Genomic_DNA"/>
</dbReference>
<sequence length="248" mass="26300">MMATQAVEAPLQSHQAHRSSSPSCQGPARAAAMVSAGSTDMAALVSQPPSNGFIVAHIQELETAAATSKPRPSRQHTSSIALALWQPFADSPNDYLAAIWPPSRRHPRSASTTATTTPLVHIPHCRLEVASVHDPAHPAKIEQVALPRRTVQAFLSSLPLPPGSSPPPAAAAHFDDASEWVYSRCLLADFSEFGEDEAARLSAQGRMCCWASVVLMRDAAGEGAWDLGFVVHKVFAHRSPDGTGCGCV</sequence>
<feature type="region of interest" description="Disordered" evidence="1">
    <location>
        <begin position="1"/>
        <end position="27"/>
    </location>
</feature>
<gene>
    <name evidence="2" type="ORF">B0T25DRAFT_626801</name>
</gene>
<proteinExistence type="predicted"/>
<dbReference type="AlphaFoldDB" id="A0AAJ0HT02"/>
<name>A0AAJ0HT02_9PEZI</name>
<evidence type="ECO:0000313" key="2">
    <source>
        <dbReference type="EMBL" id="KAK3362332.1"/>
    </source>
</evidence>
<keyword evidence="3" id="KW-1185">Reference proteome</keyword>
<dbReference type="Proteomes" id="UP001275084">
    <property type="component" value="Unassembled WGS sequence"/>
</dbReference>
<evidence type="ECO:0000256" key="1">
    <source>
        <dbReference type="SAM" id="MobiDB-lite"/>
    </source>
</evidence>
<reference evidence="2" key="2">
    <citation type="submission" date="2023-06" db="EMBL/GenBank/DDBJ databases">
        <authorList>
            <consortium name="Lawrence Berkeley National Laboratory"/>
            <person name="Haridas S."/>
            <person name="Hensen N."/>
            <person name="Bonometti L."/>
            <person name="Westerberg I."/>
            <person name="Brannstrom I.O."/>
            <person name="Guillou S."/>
            <person name="Cros-Aarteil S."/>
            <person name="Calhoun S."/>
            <person name="Kuo A."/>
            <person name="Mondo S."/>
            <person name="Pangilinan J."/>
            <person name="Riley R."/>
            <person name="Labutti K."/>
            <person name="Andreopoulos B."/>
            <person name="Lipzen A."/>
            <person name="Chen C."/>
            <person name="Yanf M."/>
            <person name="Daum C."/>
            <person name="Ng V."/>
            <person name="Clum A."/>
            <person name="Steindorff A."/>
            <person name="Ohm R."/>
            <person name="Martin F."/>
            <person name="Silar P."/>
            <person name="Natvig D."/>
            <person name="Lalanne C."/>
            <person name="Gautier V."/>
            <person name="Ament-Velasquez S.L."/>
            <person name="Kruys A."/>
            <person name="Hutchinson M.I."/>
            <person name="Powell A.J."/>
            <person name="Barry K."/>
            <person name="Miller A.N."/>
            <person name="Grigoriev I.V."/>
            <person name="Debuchy R."/>
            <person name="Gladieux P."/>
            <person name="Thoren M.H."/>
            <person name="Johannesson H."/>
        </authorList>
    </citation>
    <scope>NUCLEOTIDE SEQUENCE</scope>
    <source>
        <strain evidence="2">CBS 955.72</strain>
    </source>
</reference>
<protein>
    <submittedName>
        <fullName evidence="2">Uncharacterized protein</fullName>
    </submittedName>
</protein>
<organism evidence="2 3">
    <name type="scientific">Lasiosphaeria hispida</name>
    <dbReference type="NCBI Taxonomy" id="260671"/>
    <lineage>
        <taxon>Eukaryota</taxon>
        <taxon>Fungi</taxon>
        <taxon>Dikarya</taxon>
        <taxon>Ascomycota</taxon>
        <taxon>Pezizomycotina</taxon>
        <taxon>Sordariomycetes</taxon>
        <taxon>Sordariomycetidae</taxon>
        <taxon>Sordariales</taxon>
        <taxon>Lasiosphaeriaceae</taxon>
        <taxon>Lasiosphaeria</taxon>
    </lineage>
</organism>
<accession>A0AAJ0HT02</accession>